<dbReference type="Gene3D" id="3.30.200.20">
    <property type="entry name" value="Phosphorylase Kinase, domain 1"/>
    <property type="match status" value="1"/>
</dbReference>
<evidence type="ECO:0000313" key="2">
    <source>
        <dbReference type="Proteomes" id="UP000027456"/>
    </source>
</evidence>
<dbReference type="Gene3D" id="3.90.1200.10">
    <property type="match status" value="1"/>
</dbReference>
<keyword evidence="2" id="KW-1185">Reference proteome</keyword>
<dbReference type="OrthoDB" id="25129at2759"/>
<dbReference type="InterPro" id="IPR011009">
    <property type="entry name" value="Kinase-like_dom_sf"/>
</dbReference>
<proteinExistence type="predicted"/>
<sequence length="387" mass="42876">MAATSAPLTYDFRPALAALDPYHQYFTSPLSGGLINFTVRVNISDATEEHKCPFGGARSVVAKYAPAFVAGMGEGAPFSQYRQVIEARALALLSRPSVSAYIQSSNVTFPKLVHHDPKMHILVMSDLGETSNLDKWLISGPDTDVTVEVGRSFGEFLARLGSISESIDQVGGNPLNLYKHFDNPSIHKFIFDYTIAPVEAHLLKCAHDPTDAAFVGKLCISMHERQQARLKQFQDGVFGIGDSWPRSFLVGGVGPKLQLSAVDWEFAGIISPLVDLTQLCAHLYLLCRTSSTKIKAKVKECTLAMVHAHHTYAPQWHYREEYRADAWALFGREIIINTIEMNWWDGDEVKKQADMNSFGAHGAKFIKEAKQRGSQAGPLFEEIFSVL</sequence>
<dbReference type="AlphaFoldDB" id="A0A074SEC0"/>
<evidence type="ECO:0000313" key="1">
    <source>
        <dbReference type="EMBL" id="KEP55173.1"/>
    </source>
</evidence>
<dbReference type="HOGENOM" id="CLU_040823_1_0_1"/>
<gene>
    <name evidence="1" type="ORF">V565_008180</name>
</gene>
<protein>
    <submittedName>
        <fullName evidence="1">APH domain protein</fullName>
    </submittedName>
</protein>
<comment type="caution">
    <text evidence="1">The sequence shown here is derived from an EMBL/GenBank/DDBJ whole genome shotgun (WGS) entry which is preliminary data.</text>
</comment>
<reference evidence="1 2" key="1">
    <citation type="submission" date="2013-12" db="EMBL/GenBank/DDBJ databases">
        <authorList>
            <person name="Cubeta M."/>
            <person name="Pakala S."/>
            <person name="Fedorova N."/>
            <person name="Thomas E."/>
            <person name="Dean R."/>
            <person name="Jabaji S."/>
            <person name="Neate S."/>
            <person name="Toda T."/>
            <person name="Tavantzis S."/>
            <person name="Vilgalys R."/>
            <person name="Bharathan N."/>
            <person name="Pakala S."/>
            <person name="Losada L.S."/>
            <person name="Zafar N."/>
            <person name="Nierman W."/>
        </authorList>
    </citation>
    <scope>NUCLEOTIDE SEQUENCE [LARGE SCALE GENOMIC DNA]</scope>
    <source>
        <strain evidence="1 2">123E</strain>
    </source>
</reference>
<dbReference type="EMBL" id="AZST01000010">
    <property type="protein sequence ID" value="KEP55173.1"/>
    <property type="molecule type" value="Genomic_DNA"/>
</dbReference>
<organism evidence="1 2">
    <name type="scientific">Rhizoctonia solani 123E</name>
    <dbReference type="NCBI Taxonomy" id="1423351"/>
    <lineage>
        <taxon>Eukaryota</taxon>
        <taxon>Fungi</taxon>
        <taxon>Dikarya</taxon>
        <taxon>Basidiomycota</taxon>
        <taxon>Agaricomycotina</taxon>
        <taxon>Agaricomycetes</taxon>
        <taxon>Cantharellales</taxon>
        <taxon>Ceratobasidiaceae</taxon>
        <taxon>Rhizoctonia</taxon>
    </lineage>
</organism>
<name>A0A074SEC0_9AGAM</name>
<accession>A0A074SEC0</accession>
<dbReference type="Proteomes" id="UP000027456">
    <property type="component" value="Unassembled WGS sequence"/>
</dbReference>
<dbReference type="SUPFAM" id="SSF56112">
    <property type="entry name" value="Protein kinase-like (PK-like)"/>
    <property type="match status" value="1"/>
</dbReference>
<dbReference type="STRING" id="1423351.A0A074SEC0"/>